<protein>
    <submittedName>
        <fullName evidence="1">Uncharacterized protein</fullName>
    </submittedName>
</protein>
<reference evidence="1" key="2">
    <citation type="journal article" date="2023" name="Science">
        <title>Genomic signatures of disease resistance in endangered staghorn corals.</title>
        <authorList>
            <person name="Vollmer S.V."/>
            <person name="Selwyn J.D."/>
            <person name="Despard B.A."/>
            <person name="Roesel C.L."/>
        </authorList>
    </citation>
    <scope>NUCLEOTIDE SEQUENCE</scope>
    <source>
        <strain evidence="1">K2</strain>
    </source>
</reference>
<sequence>MEHTCLNKSIQLRSVNE</sequence>
<accession>A0AAD9QJE9</accession>
<dbReference type="EMBL" id="JARQWQ010000030">
    <property type="protein sequence ID" value="KAK2562011.1"/>
    <property type="molecule type" value="Genomic_DNA"/>
</dbReference>
<dbReference type="AlphaFoldDB" id="A0AAD9QJE9"/>
<keyword evidence="2" id="KW-1185">Reference proteome</keyword>
<proteinExistence type="predicted"/>
<name>A0AAD9QJE9_ACRCE</name>
<organism evidence="1 2">
    <name type="scientific">Acropora cervicornis</name>
    <name type="common">Staghorn coral</name>
    <dbReference type="NCBI Taxonomy" id="6130"/>
    <lineage>
        <taxon>Eukaryota</taxon>
        <taxon>Metazoa</taxon>
        <taxon>Cnidaria</taxon>
        <taxon>Anthozoa</taxon>
        <taxon>Hexacorallia</taxon>
        <taxon>Scleractinia</taxon>
        <taxon>Astrocoeniina</taxon>
        <taxon>Acroporidae</taxon>
        <taxon>Acropora</taxon>
    </lineage>
</organism>
<evidence type="ECO:0000313" key="2">
    <source>
        <dbReference type="Proteomes" id="UP001249851"/>
    </source>
</evidence>
<evidence type="ECO:0000313" key="1">
    <source>
        <dbReference type="EMBL" id="KAK2562011.1"/>
    </source>
</evidence>
<reference evidence="1" key="1">
    <citation type="journal article" date="2023" name="G3 (Bethesda)">
        <title>Whole genome assembly and annotation of the endangered Caribbean coral Acropora cervicornis.</title>
        <authorList>
            <person name="Selwyn J.D."/>
            <person name="Vollmer S.V."/>
        </authorList>
    </citation>
    <scope>NUCLEOTIDE SEQUENCE</scope>
    <source>
        <strain evidence="1">K2</strain>
    </source>
</reference>
<gene>
    <name evidence="1" type="ORF">P5673_014749</name>
</gene>
<comment type="caution">
    <text evidence="1">The sequence shown here is derived from an EMBL/GenBank/DDBJ whole genome shotgun (WGS) entry which is preliminary data.</text>
</comment>
<dbReference type="Proteomes" id="UP001249851">
    <property type="component" value="Unassembled WGS sequence"/>
</dbReference>